<feature type="region of interest" description="Disordered" evidence="6">
    <location>
        <begin position="1"/>
        <end position="189"/>
    </location>
</feature>
<dbReference type="Pfam" id="PF02373">
    <property type="entry name" value="JmjC"/>
    <property type="match status" value="1"/>
</dbReference>
<dbReference type="GO" id="GO:0000118">
    <property type="term" value="C:histone deacetylase complex"/>
    <property type="evidence" value="ECO:0007669"/>
    <property type="project" value="TreeGrafter"/>
</dbReference>
<name>A0A4S4D2F2_CAMSN</name>
<reference evidence="9 10" key="1">
    <citation type="journal article" date="2018" name="Proc. Natl. Acad. Sci. U.S.A.">
        <title>Draft genome sequence of Camellia sinensis var. sinensis provides insights into the evolution of the tea genome and tea quality.</title>
        <authorList>
            <person name="Wei C."/>
            <person name="Yang H."/>
            <person name="Wang S."/>
            <person name="Zhao J."/>
            <person name="Liu C."/>
            <person name="Gao L."/>
            <person name="Xia E."/>
            <person name="Lu Y."/>
            <person name="Tai Y."/>
            <person name="She G."/>
            <person name="Sun J."/>
            <person name="Cao H."/>
            <person name="Tong W."/>
            <person name="Gao Q."/>
            <person name="Li Y."/>
            <person name="Deng W."/>
            <person name="Jiang X."/>
            <person name="Wang W."/>
            <person name="Chen Q."/>
            <person name="Zhang S."/>
            <person name="Li H."/>
            <person name="Wu J."/>
            <person name="Wang P."/>
            <person name="Li P."/>
            <person name="Shi C."/>
            <person name="Zheng F."/>
            <person name="Jian J."/>
            <person name="Huang B."/>
            <person name="Shan D."/>
            <person name="Shi M."/>
            <person name="Fang C."/>
            <person name="Yue Y."/>
            <person name="Li F."/>
            <person name="Li D."/>
            <person name="Wei S."/>
            <person name="Han B."/>
            <person name="Jiang C."/>
            <person name="Yin Y."/>
            <person name="Xia T."/>
            <person name="Zhang Z."/>
            <person name="Bennetzen J.L."/>
            <person name="Zhao S."/>
            <person name="Wan X."/>
        </authorList>
    </citation>
    <scope>NUCLEOTIDE SEQUENCE [LARGE SCALE GENOMIC DNA]</scope>
    <source>
        <strain evidence="10">cv. Shuchazao</strain>
        <tissue evidence="9">Leaf</tissue>
    </source>
</reference>
<evidence type="ECO:0000256" key="6">
    <source>
        <dbReference type="SAM" id="MobiDB-lite"/>
    </source>
</evidence>
<feature type="compositionally biased region" description="Basic residues" evidence="6">
    <location>
        <begin position="70"/>
        <end position="80"/>
    </location>
</feature>
<gene>
    <name evidence="9" type="ORF">TEA_020636</name>
</gene>
<dbReference type="GO" id="GO:0008270">
    <property type="term" value="F:zinc ion binding"/>
    <property type="evidence" value="ECO:0007669"/>
    <property type="project" value="UniProtKB-KW"/>
</dbReference>
<dbReference type="Proteomes" id="UP000306102">
    <property type="component" value="Unassembled WGS sequence"/>
</dbReference>
<protein>
    <recommendedName>
        <fullName evidence="11">JmjC domain-containing protein</fullName>
    </recommendedName>
</protein>
<dbReference type="PANTHER" id="PTHR12549">
    <property type="entry name" value="JMJC DOMAIN-CONTAINING HISTONE DEMETHYLATION PROTEIN"/>
    <property type="match status" value="1"/>
</dbReference>
<dbReference type="PROSITE" id="PS50089">
    <property type="entry name" value="ZF_RING_2"/>
    <property type="match status" value="1"/>
</dbReference>
<feature type="compositionally biased region" description="Basic and acidic residues" evidence="6">
    <location>
        <begin position="82"/>
        <end position="91"/>
    </location>
</feature>
<evidence type="ECO:0008006" key="11">
    <source>
        <dbReference type="Google" id="ProtNLM"/>
    </source>
</evidence>
<accession>A0A4S4D2F2</accession>
<evidence type="ECO:0000256" key="5">
    <source>
        <dbReference type="PROSITE-ProRule" id="PRU00175"/>
    </source>
</evidence>
<feature type="compositionally biased region" description="Basic residues" evidence="6">
    <location>
        <begin position="1123"/>
        <end position="1137"/>
    </location>
</feature>
<comment type="subcellular location">
    <subcellularLocation>
        <location evidence="1">Nucleus</location>
    </subcellularLocation>
</comment>
<feature type="domain" description="JmjC" evidence="8">
    <location>
        <begin position="808"/>
        <end position="1349"/>
    </location>
</feature>
<comment type="similarity">
    <text evidence="2">Belongs to the JARID1 histone demethylase family.</text>
</comment>
<dbReference type="PANTHER" id="PTHR12549:SF11">
    <property type="entry name" value="LYSINE-SPECIFIC DEMETHYLASE JMJ25"/>
    <property type="match status" value="1"/>
</dbReference>
<evidence type="ECO:0000313" key="10">
    <source>
        <dbReference type="Proteomes" id="UP000306102"/>
    </source>
</evidence>
<feature type="domain" description="RING-type" evidence="7">
    <location>
        <begin position="223"/>
        <end position="269"/>
    </location>
</feature>
<evidence type="ECO:0000259" key="7">
    <source>
        <dbReference type="PROSITE" id="PS50089"/>
    </source>
</evidence>
<dbReference type="InterPro" id="IPR045109">
    <property type="entry name" value="LSDs-like"/>
</dbReference>
<dbReference type="GO" id="GO:0003712">
    <property type="term" value="F:transcription coregulator activity"/>
    <property type="evidence" value="ECO:0007669"/>
    <property type="project" value="TreeGrafter"/>
</dbReference>
<evidence type="ECO:0000256" key="1">
    <source>
        <dbReference type="ARBA" id="ARBA00004123"/>
    </source>
</evidence>
<evidence type="ECO:0000256" key="3">
    <source>
        <dbReference type="ARBA" id="ARBA00022723"/>
    </source>
</evidence>
<feature type="compositionally biased region" description="Basic and acidic residues" evidence="6">
    <location>
        <begin position="112"/>
        <end position="131"/>
    </location>
</feature>
<evidence type="ECO:0000313" key="9">
    <source>
        <dbReference type="EMBL" id="THF96449.1"/>
    </source>
</evidence>
<dbReference type="GO" id="GO:0031490">
    <property type="term" value="F:chromatin DNA binding"/>
    <property type="evidence" value="ECO:0007669"/>
    <property type="project" value="TreeGrafter"/>
</dbReference>
<feature type="compositionally biased region" description="Basic and acidic residues" evidence="6">
    <location>
        <begin position="1113"/>
        <end position="1122"/>
    </location>
</feature>
<dbReference type="GO" id="GO:0006357">
    <property type="term" value="P:regulation of transcription by RNA polymerase II"/>
    <property type="evidence" value="ECO:0007669"/>
    <property type="project" value="TreeGrafter"/>
</dbReference>
<keyword evidence="5" id="KW-0863">Zinc-finger</keyword>
<dbReference type="PROSITE" id="PS51184">
    <property type="entry name" value="JMJC"/>
    <property type="match status" value="1"/>
</dbReference>
<dbReference type="STRING" id="542762.A0A4S4D2F2"/>
<dbReference type="InterPro" id="IPR001841">
    <property type="entry name" value="Znf_RING"/>
</dbReference>
<dbReference type="SMART" id="SM00558">
    <property type="entry name" value="JmjC"/>
    <property type="match status" value="1"/>
</dbReference>
<comment type="caution">
    <text evidence="9">The sequence shown here is derived from an EMBL/GenBank/DDBJ whole genome shotgun (WGS) entry which is preliminary data.</text>
</comment>
<feature type="compositionally biased region" description="Basic residues" evidence="6">
    <location>
        <begin position="155"/>
        <end position="164"/>
    </location>
</feature>
<dbReference type="SUPFAM" id="SSF51197">
    <property type="entry name" value="Clavaminate synthase-like"/>
    <property type="match status" value="1"/>
</dbReference>
<feature type="region of interest" description="Disordered" evidence="6">
    <location>
        <begin position="1191"/>
        <end position="1210"/>
    </location>
</feature>
<dbReference type="EMBL" id="SDRB02012896">
    <property type="protein sequence ID" value="THF96449.1"/>
    <property type="molecule type" value="Genomic_DNA"/>
</dbReference>
<keyword evidence="4" id="KW-0539">Nucleus</keyword>
<keyword evidence="10" id="KW-1185">Reference proteome</keyword>
<evidence type="ECO:0000256" key="2">
    <source>
        <dbReference type="ARBA" id="ARBA00006801"/>
    </source>
</evidence>
<dbReference type="Gene3D" id="2.60.120.650">
    <property type="entry name" value="Cupin"/>
    <property type="match status" value="2"/>
</dbReference>
<proteinExistence type="inferred from homology"/>
<organism evidence="9 10">
    <name type="scientific">Camellia sinensis var. sinensis</name>
    <name type="common">China tea</name>
    <dbReference type="NCBI Taxonomy" id="542762"/>
    <lineage>
        <taxon>Eukaryota</taxon>
        <taxon>Viridiplantae</taxon>
        <taxon>Streptophyta</taxon>
        <taxon>Embryophyta</taxon>
        <taxon>Tracheophyta</taxon>
        <taxon>Spermatophyta</taxon>
        <taxon>Magnoliopsida</taxon>
        <taxon>eudicotyledons</taxon>
        <taxon>Gunneridae</taxon>
        <taxon>Pentapetalae</taxon>
        <taxon>asterids</taxon>
        <taxon>Ericales</taxon>
        <taxon>Theaceae</taxon>
        <taxon>Camellia</taxon>
    </lineage>
</organism>
<dbReference type="InterPro" id="IPR003347">
    <property type="entry name" value="JmjC_dom"/>
</dbReference>
<sequence length="1409" mass="157774">MEELGGSDENVQEQGVSVNDEGVPVSKKRGRGRPKVKRDEGNSDAVMAEKGQESRGEDENGGCSVGESGKKKRGRKKGTKVRVSETDTKDEEHEEGQGGGGDDENGGCSNDESGKKSDSNVRVSKTDTKDEEHEEGQGGGSEDENGNCSDEERGKKKRRRKRGSSVKVSKTDTKDEEHKENSDQTKSRYSLRAERAIKPVNTESKPVRGARKDENGQLVSNMCHQCQRNDKGRVVRCTKCMRKRYCVPCMTRWYPKMTEDDFAEACPVCLKICNCKRCLRLDGPINLKNLEVKYNDKEKIQHSKYILLALLPFLKNFNWEQMTEKEVEAKIQGIFYNYDVRVQVEIVWGCAPVLYHIRTQHSLHLHPSYIKLVAYWTCTLQILLHQGRGGVGWLREGYGGFWAVLVAWVWVVYGFGSGSGGGDWNGWRSVREGLSLLQTKLQQAKCSKTERVYCNNCKTSIVDFHRSCPHCSYDLCLICCREFRDGHLQGGEEEVIMPYVYNELGYFHGGENCSESLRNTENSDIPVGTSRVDNVKSVSECTANKDGSIPCPLGTMGGTSMKTETIDIPVGTSEVDNVKSPSEWKANIDGSIPCPPETRGGCGQGILELKCMFAEDWVSELLVKAEEIAKTYDLNDEPESFPQWCPCSNEAGEIDVGSSNLRKASSREDSADNDLFCPTAKDIQHEDLKHFQWHWYKGEPVIVSDVLDTTSGLSWEPMVMWRAFRQITNLKHSQLLDVTAINCLDWCEVDINVHQFFKGYLEGRFDSYDWPQILKLKDWPPSSLFDERLPRHGAEFTSCLPFKEYTHPRCGFLNLATKLPEATLKPDLGPKTYIAYGVAQELGRGDSVTKLHCDMSDAVNILTHTNAVILSREQLTKVQKLKKKHNAQDQREFIKNSQILDQIVEERPLLPSMEKDISFSSEIKLDTNFTAEASSCLQVSTLDGGRDQGLPANIKQYVDGVEKGDPTAEGIVNAACQQHGENGVSGLNMQDYSLMSKSEDFPGVNEEAKGMNVSYTHSSGNMLNTVVKVEVSSEGVADGERVNEIAEGRENANGCAPLGAFGTQNKTEAKIAETCSADEAYNNCYGTTGNELNEVVLDKQDKECCSDILSEEKSCDGETDRNGRRKKGFQGKRKRGKLHAGLSRKCKKLTAENAITEPPIIGKTGSGEESHRDFIWGNGETDVSDAQEFTNEAEASETSGEAKVDRDDIMKNGGPAVLGKDLDGFENADGGAVWDIFRRQDVPKLQEYLRKHFKEFRHIYCSPLQQVINIPVVHPIHDQTFYLTLEHKRRLKEEYGIEPWTFVQKLGDAVFIPAGCPHQVRNLQSAVFSALYYQVNSILLNLIDKKLEVRWKLAEHIRVSQGQYGSDDDVDNEEYADFEGITVASDDTDLELTMAIQASLRDRKEWEEK</sequence>
<evidence type="ECO:0000259" key="8">
    <source>
        <dbReference type="PROSITE" id="PS51184"/>
    </source>
</evidence>
<feature type="compositionally biased region" description="Basic and acidic residues" evidence="6">
    <location>
        <begin position="169"/>
        <end position="189"/>
    </location>
</feature>
<feature type="compositionally biased region" description="Basic and acidic residues" evidence="6">
    <location>
        <begin position="1200"/>
        <end position="1210"/>
    </location>
</feature>
<dbReference type="GO" id="GO:0032454">
    <property type="term" value="F:histone H3K9 demethylase activity"/>
    <property type="evidence" value="ECO:0007669"/>
    <property type="project" value="InterPro"/>
</dbReference>
<dbReference type="GO" id="GO:0000785">
    <property type="term" value="C:chromatin"/>
    <property type="evidence" value="ECO:0007669"/>
    <property type="project" value="TreeGrafter"/>
</dbReference>
<feature type="compositionally biased region" description="Basic residues" evidence="6">
    <location>
        <begin position="26"/>
        <end position="36"/>
    </location>
</feature>
<evidence type="ECO:0000256" key="4">
    <source>
        <dbReference type="ARBA" id="ARBA00023242"/>
    </source>
</evidence>
<keyword evidence="3" id="KW-0479">Metal-binding</keyword>
<feature type="region of interest" description="Disordered" evidence="6">
    <location>
        <begin position="1113"/>
        <end position="1137"/>
    </location>
</feature>
<keyword evidence="5" id="KW-0862">Zinc</keyword>